<accession>A0A162LGR7</accession>
<evidence type="ECO:0000313" key="5">
    <source>
        <dbReference type="EMBL" id="KYO54913.1"/>
    </source>
</evidence>
<dbReference type="SUPFAM" id="SSF46785">
    <property type="entry name" value="Winged helix' DNA-binding domain"/>
    <property type="match status" value="1"/>
</dbReference>
<dbReference type="Pfam" id="PF00392">
    <property type="entry name" value="GntR"/>
    <property type="match status" value="1"/>
</dbReference>
<evidence type="ECO:0000256" key="3">
    <source>
        <dbReference type="ARBA" id="ARBA00023163"/>
    </source>
</evidence>
<dbReference type="Gene3D" id="3.40.1410.10">
    <property type="entry name" value="Chorismate lyase-like"/>
    <property type="match status" value="1"/>
</dbReference>
<sequence length="262" mass="29681">MEQDQAADLTRDPAAAAADGPEIPRYLQVFQEIRDRISDGLYPVGSLVPTEAELCAEFAVSRYTVREALRRLVEQGYVERRQGSGTHVLSAEPGSIFSQSMRSLSELFQYALDTDFRIHAMAMERLDEPTARLIGTEPAEPWLHIHGVRSAQGDGAPISYTEVFVPERFAWLQDEFPNCHGPFYALIEQRARVTVTETLQTITALPMPPESRTLFDDHRPEAHVLRVVRRYLDRKGRPLIASVNDHPADRYSYTMRIKRDGG</sequence>
<protein>
    <recommendedName>
        <fullName evidence="4">HTH gntR-type domain-containing protein</fullName>
    </recommendedName>
</protein>
<name>A0A162LGR7_9PROT</name>
<dbReference type="PANTHER" id="PTHR44846:SF1">
    <property type="entry name" value="MANNOSYL-D-GLYCERATE TRANSPORT_METABOLISM SYSTEM REPRESSOR MNGR-RELATED"/>
    <property type="match status" value="1"/>
</dbReference>
<dbReference type="OMA" id="PICWTDS"/>
<feature type="domain" description="HTH gntR-type" evidence="4">
    <location>
        <begin position="23"/>
        <end position="91"/>
    </location>
</feature>
<comment type="caution">
    <text evidence="5">The sequence shown here is derived from an EMBL/GenBank/DDBJ whole genome shotgun (WGS) entry which is preliminary data.</text>
</comment>
<dbReference type="GO" id="GO:0003700">
    <property type="term" value="F:DNA-binding transcription factor activity"/>
    <property type="evidence" value="ECO:0007669"/>
    <property type="project" value="InterPro"/>
</dbReference>
<dbReference type="InterPro" id="IPR050679">
    <property type="entry name" value="Bact_HTH_transcr_reg"/>
</dbReference>
<reference evidence="5 6" key="1">
    <citation type="submission" date="2015-12" db="EMBL/GenBank/DDBJ databases">
        <title>Genome sequence of Tistrella mobilis MCCC 1A02139.</title>
        <authorList>
            <person name="Lu L."/>
            <person name="Lai Q."/>
            <person name="Shao Z."/>
            <person name="Qian P."/>
        </authorList>
    </citation>
    <scope>NUCLEOTIDE SEQUENCE [LARGE SCALE GENOMIC DNA]</scope>
    <source>
        <strain evidence="5 6">MCCC 1A02139</strain>
    </source>
</reference>
<dbReference type="InterPro" id="IPR000524">
    <property type="entry name" value="Tscrpt_reg_HTH_GntR"/>
</dbReference>
<evidence type="ECO:0000259" key="4">
    <source>
        <dbReference type="PROSITE" id="PS50949"/>
    </source>
</evidence>
<dbReference type="GeneID" id="97239400"/>
<dbReference type="InterPro" id="IPR028978">
    <property type="entry name" value="Chorismate_lyase_/UTRA_dom_sf"/>
</dbReference>
<evidence type="ECO:0000256" key="1">
    <source>
        <dbReference type="ARBA" id="ARBA00023015"/>
    </source>
</evidence>
<dbReference type="AlphaFoldDB" id="A0A162LGR7"/>
<dbReference type="GO" id="GO:0003677">
    <property type="term" value="F:DNA binding"/>
    <property type="evidence" value="ECO:0007669"/>
    <property type="project" value="UniProtKB-KW"/>
</dbReference>
<keyword evidence="2" id="KW-0238">DNA-binding</keyword>
<dbReference type="RefSeq" id="WP_014752932.1">
    <property type="nucleotide sequence ID" value="NZ_CP121043.1"/>
</dbReference>
<dbReference type="PROSITE" id="PS50949">
    <property type="entry name" value="HTH_GNTR"/>
    <property type="match status" value="1"/>
</dbReference>
<proteinExistence type="predicted"/>
<dbReference type="CDD" id="cd07377">
    <property type="entry name" value="WHTH_GntR"/>
    <property type="match status" value="1"/>
</dbReference>
<dbReference type="InterPro" id="IPR036390">
    <property type="entry name" value="WH_DNA-bd_sf"/>
</dbReference>
<gene>
    <name evidence="5" type="ORF">AUP44_24480</name>
</gene>
<keyword evidence="3" id="KW-0804">Transcription</keyword>
<dbReference type="PRINTS" id="PR00035">
    <property type="entry name" value="HTHGNTR"/>
</dbReference>
<dbReference type="OrthoDB" id="9809707at2"/>
<dbReference type="Proteomes" id="UP000075787">
    <property type="component" value="Unassembled WGS sequence"/>
</dbReference>
<dbReference type="Gene3D" id="1.10.10.10">
    <property type="entry name" value="Winged helix-like DNA-binding domain superfamily/Winged helix DNA-binding domain"/>
    <property type="match status" value="1"/>
</dbReference>
<dbReference type="InterPro" id="IPR036388">
    <property type="entry name" value="WH-like_DNA-bd_sf"/>
</dbReference>
<dbReference type="PANTHER" id="PTHR44846">
    <property type="entry name" value="MANNOSYL-D-GLYCERATE TRANSPORT/METABOLISM SYSTEM REPRESSOR MNGR-RELATED"/>
    <property type="match status" value="1"/>
</dbReference>
<evidence type="ECO:0000256" key="2">
    <source>
        <dbReference type="ARBA" id="ARBA00023125"/>
    </source>
</evidence>
<dbReference type="SMART" id="SM00345">
    <property type="entry name" value="HTH_GNTR"/>
    <property type="match status" value="1"/>
</dbReference>
<dbReference type="GO" id="GO:0045892">
    <property type="term" value="P:negative regulation of DNA-templated transcription"/>
    <property type="evidence" value="ECO:0007669"/>
    <property type="project" value="TreeGrafter"/>
</dbReference>
<keyword evidence="1" id="KW-0805">Transcription regulation</keyword>
<dbReference type="InterPro" id="IPR011663">
    <property type="entry name" value="UTRA"/>
</dbReference>
<dbReference type="EMBL" id="LPZR01000076">
    <property type="protein sequence ID" value="KYO54913.1"/>
    <property type="molecule type" value="Genomic_DNA"/>
</dbReference>
<dbReference type="SUPFAM" id="SSF64288">
    <property type="entry name" value="Chorismate lyase-like"/>
    <property type="match status" value="1"/>
</dbReference>
<organism evidence="5 6">
    <name type="scientific">Tistrella mobilis</name>
    <dbReference type="NCBI Taxonomy" id="171437"/>
    <lineage>
        <taxon>Bacteria</taxon>
        <taxon>Pseudomonadati</taxon>
        <taxon>Pseudomonadota</taxon>
        <taxon>Alphaproteobacteria</taxon>
        <taxon>Geminicoccales</taxon>
        <taxon>Geminicoccaceae</taxon>
        <taxon>Tistrella</taxon>
    </lineage>
</organism>
<dbReference type="FunFam" id="1.10.10.10:FF:000079">
    <property type="entry name" value="GntR family transcriptional regulator"/>
    <property type="match status" value="1"/>
</dbReference>
<dbReference type="Pfam" id="PF07702">
    <property type="entry name" value="UTRA"/>
    <property type="match status" value="1"/>
</dbReference>
<dbReference type="SMART" id="SM00866">
    <property type="entry name" value="UTRA"/>
    <property type="match status" value="1"/>
</dbReference>
<evidence type="ECO:0000313" key="6">
    <source>
        <dbReference type="Proteomes" id="UP000075787"/>
    </source>
</evidence>